<keyword evidence="1" id="KW-1133">Transmembrane helix</keyword>
<dbReference type="Proteomes" id="UP000830719">
    <property type="component" value="Segment"/>
</dbReference>
<proteinExistence type="predicted"/>
<organism evidence="2 3">
    <name type="scientific">Rachiplusia nu nucleopolyhedrovirus</name>
    <dbReference type="NCBI Taxonomy" id="2605775"/>
    <lineage>
        <taxon>Viruses</taxon>
        <taxon>Viruses incertae sedis</taxon>
        <taxon>Naldaviricetes</taxon>
        <taxon>Lefavirales</taxon>
        <taxon>Baculoviridae</taxon>
        <taxon>Alphabaculovirus</taxon>
        <taxon>Alphabaculovirus ranus</taxon>
    </lineage>
</organism>
<evidence type="ECO:0000313" key="3">
    <source>
        <dbReference type="Proteomes" id="UP000830719"/>
    </source>
</evidence>
<dbReference type="InterPro" id="IPR027417">
    <property type="entry name" value="P-loop_NTPase"/>
</dbReference>
<dbReference type="EMBL" id="MK419956">
    <property type="protein sequence ID" value="QEI03626.1"/>
    <property type="molecule type" value="Genomic_DNA"/>
</dbReference>
<name>A0AAF1DB38_9ABAC</name>
<dbReference type="Gene3D" id="3.40.50.300">
    <property type="entry name" value="P-loop containing nucleotide triphosphate hydrolases"/>
    <property type="match status" value="1"/>
</dbReference>
<evidence type="ECO:0000256" key="1">
    <source>
        <dbReference type="SAM" id="Phobius"/>
    </source>
</evidence>
<dbReference type="RefSeq" id="YP_010799690.1">
    <property type="nucleotide sequence ID" value="NC_076682.1"/>
</dbReference>
<dbReference type="SUPFAM" id="SSF52540">
    <property type="entry name" value="P-loop containing nucleoside triphosphate hydrolases"/>
    <property type="match status" value="1"/>
</dbReference>
<dbReference type="GeneID" id="80538122"/>
<protein>
    <submittedName>
        <fullName evidence="2">Uncharacterized protein</fullName>
    </submittedName>
</protein>
<feature type="transmembrane region" description="Helical" evidence="1">
    <location>
        <begin position="21"/>
        <end position="42"/>
    </location>
</feature>
<accession>A0AAF1DB38</accession>
<evidence type="ECO:0000313" key="2">
    <source>
        <dbReference type="EMBL" id="QEI03626.1"/>
    </source>
</evidence>
<sequence>MNEYSTSFRAYRELASIKRALWLYVSIFVCGFAIFMCMASYAGSTLYSQMDDISLSIGAETRSLKKLQNLVVEAFEENVETEKHFSLILRSSTPAQLKINLYPESLMSSPSAVSRTKERLTCPGSVQYENYIRSLYDFDYKPDIHNVYLFYGGHGLGKSYSAQLLGKAISRFRDTVVISAPMTSFLGVASLNSIGHIIQAIETVHDCYVIWMFDELDSYLLDNRDVIYQSKSITEFAEYTGFVDNRNRILAFTMNNGELLKHDYWAHQNEIANGTYEFERDFRRALSKTGMTANDFLTDGQLSRLRSFVGNKMYKFKRFSKESAKRFINLYLSEDKKLVWTTKIEQRLFGVEDNSTSGGLTESKRTYDVRTLLIALDDVLNHDV</sequence>
<keyword evidence="1" id="KW-0472">Membrane</keyword>
<keyword evidence="1" id="KW-0812">Transmembrane</keyword>
<reference evidence="2" key="1">
    <citation type="submission" date="2019-01" db="EMBL/GenBank/DDBJ databases">
        <authorList>
            <person name="Trentin L.B."/>
            <person name="Santos E.R."/>
            <person name="Silva L.A."/>
            <person name="Sosa-Gomez D.R."/>
            <person name="Ribeiro B.M."/>
            <person name="Ardisson-Araujo D.M.P."/>
        </authorList>
    </citation>
    <scope>NUCLEOTIDE SEQUENCE</scope>
    <source>
        <strain evidence="2">VPN54</strain>
    </source>
</reference>
<dbReference type="KEGG" id="vg:80538122"/>
<keyword evidence="3" id="KW-1185">Reference proteome</keyword>